<dbReference type="Proteomes" id="UP000046373">
    <property type="component" value="Unassembled WGS sequence"/>
</dbReference>
<dbReference type="GeneID" id="31889942"/>
<organism evidence="2 4">
    <name type="scientific">Mesorhizobium plurifarium</name>
    <dbReference type="NCBI Taxonomy" id="69974"/>
    <lineage>
        <taxon>Bacteria</taxon>
        <taxon>Pseudomonadati</taxon>
        <taxon>Pseudomonadota</taxon>
        <taxon>Alphaproteobacteria</taxon>
        <taxon>Hyphomicrobiales</taxon>
        <taxon>Phyllobacteriaceae</taxon>
        <taxon>Mesorhizobium</taxon>
    </lineage>
</organism>
<keyword evidence="4" id="KW-1185">Reference proteome</keyword>
<reference evidence="2 5" key="1">
    <citation type="submission" date="2014-08" db="EMBL/GenBank/DDBJ databases">
        <authorList>
            <person name="Moulin Lionel"/>
        </authorList>
    </citation>
    <scope>NUCLEOTIDE SEQUENCE [LARGE SCALE GENOMIC DNA]</scope>
</reference>
<reference evidence="4" key="2">
    <citation type="submission" date="2014-08" db="EMBL/GenBank/DDBJ databases">
        <authorList>
            <person name="Moulin L."/>
        </authorList>
    </citation>
    <scope>NUCLEOTIDE SEQUENCE [LARGE SCALE GENOMIC DNA]</scope>
</reference>
<name>A0A090E4Z5_MESPL</name>
<proteinExistence type="predicted"/>
<dbReference type="AlphaFoldDB" id="A0A090E4Z5"/>
<evidence type="ECO:0000256" key="1">
    <source>
        <dbReference type="SAM" id="MobiDB-lite"/>
    </source>
</evidence>
<gene>
    <name evidence="2" type="ORF">MPL3356_390062</name>
    <name evidence="3" type="ORF">MPLDJ20_170114</name>
</gene>
<feature type="region of interest" description="Disordered" evidence="1">
    <location>
        <begin position="184"/>
        <end position="209"/>
    </location>
</feature>
<dbReference type="EMBL" id="CCNB01000009">
    <property type="protein sequence ID" value="CDX33930.1"/>
    <property type="molecule type" value="Genomic_DNA"/>
</dbReference>
<protein>
    <submittedName>
        <fullName evidence="2">Uncharacterized protein</fullName>
    </submittedName>
</protein>
<evidence type="ECO:0000313" key="2">
    <source>
        <dbReference type="EMBL" id="CDX21968.1"/>
    </source>
</evidence>
<dbReference type="EMBL" id="CCMZ01000033">
    <property type="protein sequence ID" value="CDX21968.1"/>
    <property type="molecule type" value="Genomic_DNA"/>
</dbReference>
<accession>A0A090E4Z5</accession>
<evidence type="ECO:0000313" key="5">
    <source>
        <dbReference type="Proteomes" id="UP000046373"/>
    </source>
</evidence>
<sequence length="209" mass="21979">MRFLSVLLLIAGAAIGIFYPWAMSNFSGHAIGTYRVYEGGRFRPVTVQLAAGDAPVRVLVDLTARAERVAGQQRTVLTLTAASGGRTALASALSFNHTDNPREASPQLPDKIFRDEAGVIDRVTPGPYVFTVGPGDADGIDMRAVDLILRAGTGSIDERAEPAGYTLMGVGLAGLVLSLVFGRGGGGRPQNPNSQPPPPRWGRNGSPRA</sequence>
<dbReference type="STRING" id="69974.MPLDJ20_170114"/>
<evidence type="ECO:0000313" key="3">
    <source>
        <dbReference type="EMBL" id="CDX33930.1"/>
    </source>
</evidence>
<evidence type="ECO:0000313" key="4">
    <source>
        <dbReference type="Proteomes" id="UP000045285"/>
    </source>
</evidence>
<dbReference type="Proteomes" id="UP000045285">
    <property type="component" value="Unassembled WGS sequence"/>
</dbReference>